<feature type="compositionally biased region" description="Polar residues" evidence="3">
    <location>
        <begin position="225"/>
        <end position="235"/>
    </location>
</feature>
<dbReference type="RefSeq" id="XP_037151531.1">
    <property type="nucleotide sequence ID" value="XM_037292112.1"/>
</dbReference>
<comment type="similarity">
    <text evidence="1">Belongs to the UreD family.</text>
</comment>
<feature type="compositionally biased region" description="Low complexity" evidence="3">
    <location>
        <begin position="95"/>
        <end position="111"/>
    </location>
</feature>
<dbReference type="GO" id="GO:0005666">
    <property type="term" value="C:RNA polymerase III complex"/>
    <property type="evidence" value="ECO:0007669"/>
    <property type="project" value="InterPro"/>
</dbReference>
<dbReference type="Pfam" id="PF05132">
    <property type="entry name" value="RNA_pol_Rpc4"/>
    <property type="match status" value="1"/>
</dbReference>
<dbReference type="Proteomes" id="UP000593566">
    <property type="component" value="Unassembled WGS sequence"/>
</dbReference>
<dbReference type="GO" id="GO:0003677">
    <property type="term" value="F:DNA binding"/>
    <property type="evidence" value="ECO:0007669"/>
    <property type="project" value="InterPro"/>
</dbReference>
<feature type="region of interest" description="Disordered" evidence="3">
    <location>
        <begin position="535"/>
        <end position="566"/>
    </location>
</feature>
<feature type="compositionally biased region" description="Basic and acidic residues" evidence="3">
    <location>
        <begin position="625"/>
        <end position="638"/>
    </location>
</feature>
<evidence type="ECO:0000256" key="2">
    <source>
        <dbReference type="ARBA" id="ARBA00023186"/>
    </source>
</evidence>
<feature type="compositionally biased region" description="Basic and acidic residues" evidence="3">
    <location>
        <begin position="237"/>
        <end position="252"/>
    </location>
</feature>
<dbReference type="EMBL" id="JACCJB010000012">
    <property type="protein sequence ID" value="KAF6222096.1"/>
    <property type="molecule type" value="Genomic_DNA"/>
</dbReference>
<dbReference type="HAMAP" id="MF_01384">
    <property type="entry name" value="UreD"/>
    <property type="match status" value="1"/>
</dbReference>
<accession>A0A8H6FBJ1</accession>
<evidence type="ECO:0008006" key="6">
    <source>
        <dbReference type="Google" id="ProtNLM"/>
    </source>
</evidence>
<feature type="compositionally biased region" description="Acidic residues" evidence="3">
    <location>
        <begin position="447"/>
        <end position="458"/>
    </location>
</feature>
<evidence type="ECO:0000313" key="4">
    <source>
        <dbReference type="EMBL" id="KAF6222096.1"/>
    </source>
</evidence>
<proteinExistence type="inferred from homology"/>
<feature type="region of interest" description="Disordered" evidence="3">
    <location>
        <begin position="425"/>
        <end position="495"/>
    </location>
</feature>
<dbReference type="GeneID" id="59329598"/>
<evidence type="ECO:0000256" key="3">
    <source>
        <dbReference type="SAM" id="MobiDB-lite"/>
    </source>
</evidence>
<dbReference type="InterPro" id="IPR007811">
    <property type="entry name" value="RPC4"/>
</dbReference>
<gene>
    <name evidence="4" type="ORF">HO133_001182</name>
</gene>
<feature type="region of interest" description="Disordered" evidence="3">
    <location>
        <begin position="593"/>
        <end position="638"/>
    </location>
</feature>
<sequence>MPPKIIPRPRQSARKNRDTTQEYESLDVLSTPSPKEALANDDNEVQDISGSGNAEQTDVPETQPEIFTSRDVSASTPTVVAGSPPPRRSVQRLKSALPRNSPNPASNSSVADGLDNRPTGLKFKPKSFIRRSKEEREAEEKAEAVRRAARQAVEGTSSTSDRGGNYGRGRGRGQRGGFGDMSKWKNERFNLSHEASGHLGGSTIQEAAMSRNRRGGGFRAGNAGSSEAVSTSGTSRVKKEPAVKPEKDRDGDVIMSSSTSKPKRTKVKKEDQGPTYVSSDGELDSDGGERVNIEDINIINLVSSEDEDEEPVQQSRISKGKRHEATPRVPGSNLMPVRIQRQEHVERAVGVNTDASSLTSAELRRRAKIRAEAGGSLFLPEGDEADVLSATKPKTQRKPKDVEFVRNERKWKGVYQDEDDREGIVKIKTEPKDDRDVMLTDRSMGDGETEPVPLDDIDLANTSTRPTVSDSDGTLKSQASLEGPGAAPEGDPLPHSAERLRRIKGYHGLRPVEVSEEEEEDEIFAEIADIVLTKNDVPMDTSGPELASSTKIPDDDGDLDMDNEGTYFQRGGKEEVYLFQLPPVVPSLRDISKATSKSEDKKKNKAVSAEAPRSSASRTPLSTQIKDEPNIKPDPDELHHETAVPHAYTSDSFHPTGGWGGALSIHAKGSMLATWGGMSFEISKEGTGAKLAQELIMTEFESALTKVEDESRWEEKVDVPMPSPFPSTSSHPGQGSIHLTLLPPSTPAFSTLTYTYPLKLLPSRPHRLPARGPPRPPDPDASHPPANVPLLFLLTYGGGLVAGDRIDLSVRLDPGTRLTLTTQGSTKIFKPSTVPPPTTRQDLGVHVSSHAALWIAPDPVQPFAGSLYAQKQIFHVEGGGSVGFVDWVNEGRKARGESWAFEGWRGRNEIWEIYGEGLQKKRMLVRDAVVLDGKGIQGRMDAMGVFGTVLLRGPLFRALADFFVEEFQALPRIGGRDWASTNDAVQKLTAKEEWRKERLLREKEDGVLWTACHVRGCTVVKFAAKEVEGAKQWLGSMLREEGSVGQEFGDGGLMFVR</sequence>
<dbReference type="InterPro" id="IPR002669">
    <property type="entry name" value="UreD"/>
</dbReference>
<feature type="compositionally biased region" description="Polar residues" evidence="3">
    <location>
        <begin position="614"/>
        <end position="624"/>
    </location>
</feature>
<organism evidence="4 5">
    <name type="scientific">Letharia lupina</name>
    <dbReference type="NCBI Taxonomy" id="560253"/>
    <lineage>
        <taxon>Eukaryota</taxon>
        <taxon>Fungi</taxon>
        <taxon>Dikarya</taxon>
        <taxon>Ascomycota</taxon>
        <taxon>Pezizomycotina</taxon>
        <taxon>Lecanoromycetes</taxon>
        <taxon>OSLEUM clade</taxon>
        <taxon>Lecanoromycetidae</taxon>
        <taxon>Lecanorales</taxon>
        <taxon>Lecanorineae</taxon>
        <taxon>Parmeliaceae</taxon>
        <taxon>Letharia</taxon>
    </lineage>
</organism>
<name>A0A8H6FBJ1_9LECA</name>
<feature type="compositionally biased region" description="Polar residues" evidence="3">
    <location>
        <begin position="46"/>
        <end position="60"/>
    </location>
</feature>
<comment type="caution">
    <text evidence="4">The sequence shown here is derived from an EMBL/GenBank/DDBJ whole genome shotgun (WGS) entry which is preliminary data.</text>
</comment>
<feature type="compositionally biased region" description="Polar residues" evidence="3">
    <location>
        <begin position="460"/>
        <end position="480"/>
    </location>
</feature>
<feature type="compositionally biased region" description="Basic and acidic residues" evidence="3">
    <location>
        <begin position="182"/>
        <end position="191"/>
    </location>
</feature>
<feature type="region of interest" description="Disordered" evidence="3">
    <location>
        <begin position="763"/>
        <end position="784"/>
    </location>
</feature>
<keyword evidence="2" id="KW-0143">Chaperone</keyword>
<feature type="compositionally biased region" description="Gly residues" evidence="3">
    <location>
        <begin position="164"/>
        <end position="179"/>
    </location>
</feature>
<evidence type="ECO:0000256" key="1">
    <source>
        <dbReference type="ARBA" id="ARBA00007177"/>
    </source>
</evidence>
<dbReference type="AlphaFoldDB" id="A0A8H6FBJ1"/>
<reference evidence="4 5" key="1">
    <citation type="journal article" date="2020" name="Genomics">
        <title>Complete, high-quality genomes from long-read metagenomic sequencing of two wolf lichen thalli reveals enigmatic genome architecture.</title>
        <authorList>
            <person name="McKenzie S.K."/>
            <person name="Walston R.F."/>
            <person name="Allen J.L."/>
        </authorList>
    </citation>
    <scope>NUCLEOTIDE SEQUENCE [LARGE SCALE GENOMIC DNA]</scope>
    <source>
        <strain evidence="4">WasteWater1</strain>
    </source>
</reference>
<dbReference type="Pfam" id="PF01774">
    <property type="entry name" value="UreD"/>
    <property type="match status" value="1"/>
</dbReference>
<dbReference type="GO" id="GO:0016151">
    <property type="term" value="F:nickel cation binding"/>
    <property type="evidence" value="ECO:0007669"/>
    <property type="project" value="InterPro"/>
</dbReference>
<feature type="compositionally biased region" description="Basic and acidic residues" evidence="3">
    <location>
        <begin position="593"/>
        <end position="602"/>
    </location>
</feature>
<dbReference type="PANTHER" id="PTHR33643">
    <property type="entry name" value="UREASE ACCESSORY PROTEIN D"/>
    <property type="match status" value="1"/>
</dbReference>
<protein>
    <recommendedName>
        <fullName evidence="6">Urease accessory protein</fullName>
    </recommendedName>
</protein>
<feature type="compositionally biased region" description="Basic and acidic residues" evidence="3">
    <location>
        <begin position="425"/>
        <end position="445"/>
    </location>
</feature>
<feature type="region of interest" description="Disordered" evidence="3">
    <location>
        <begin position="1"/>
        <end position="336"/>
    </location>
</feature>
<dbReference type="GO" id="GO:0006383">
    <property type="term" value="P:transcription by RNA polymerase III"/>
    <property type="evidence" value="ECO:0007669"/>
    <property type="project" value="InterPro"/>
</dbReference>
<dbReference type="PANTHER" id="PTHR33643:SF1">
    <property type="entry name" value="UREASE ACCESSORY PROTEIN D"/>
    <property type="match status" value="1"/>
</dbReference>
<keyword evidence="5" id="KW-1185">Reference proteome</keyword>
<feature type="compositionally biased region" description="Basic and acidic residues" evidence="3">
    <location>
        <begin position="131"/>
        <end position="146"/>
    </location>
</feature>
<evidence type="ECO:0000313" key="5">
    <source>
        <dbReference type="Proteomes" id="UP000593566"/>
    </source>
</evidence>